<reference evidence="1 2" key="1">
    <citation type="submission" date="2018-09" db="EMBL/GenBank/DDBJ databases">
        <title>A high-quality reference genome of wild soybean provides a powerful tool to mine soybean genomes.</title>
        <authorList>
            <person name="Xie M."/>
            <person name="Chung C.Y.L."/>
            <person name="Li M.-W."/>
            <person name="Wong F.-L."/>
            <person name="Chan T.-F."/>
            <person name="Lam H.-M."/>
        </authorList>
    </citation>
    <scope>NUCLEOTIDE SEQUENCE [LARGE SCALE GENOMIC DNA]</scope>
    <source>
        <strain evidence="2">cv. W05</strain>
        <tissue evidence="1">Hypocotyl of etiolated seedlings</tissue>
    </source>
</reference>
<comment type="caution">
    <text evidence="1">The sequence shown here is derived from an EMBL/GenBank/DDBJ whole genome shotgun (WGS) entry which is preliminary data.</text>
</comment>
<sequence length="235" mass="26537">MGSHPFAGMDHEDPYTHLSTFMELCSTMGAFDEDSEAAYLRAFPFSLAGFDEPLCETWERSKSLLWRCSNHNLDNAAQLHIFYNGLKPQTKMVLDASAGGTMMSKSPKEAIVIIDSIAASDYQSHHDRALTQRKGIMELDTQSALLAQKKKLLTQQIEALTKQISQLPQQYHQGGLQKTNQAHQVQQILRCNFYGGNHQNDHCLAPSDGQQEKEAHYLQNQDRPQQNFQGSYQGY</sequence>
<gene>
    <name evidence="1" type="ORF">D0Y65_026834</name>
</gene>
<evidence type="ECO:0008006" key="3">
    <source>
        <dbReference type="Google" id="ProtNLM"/>
    </source>
</evidence>
<evidence type="ECO:0000313" key="1">
    <source>
        <dbReference type="EMBL" id="RZB86899.1"/>
    </source>
</evidence>
<keyword evidence="2" id="KW-1185">Reference proteome</keyword>
<dbReference type="Proteomes" id="UP000289340">
    <property type="component" value="Chromosome 10"/>
</dbReference>
<name>A0A445ILG5_GLYSO</name>
<dbReference type="AlphaFoldDB" id="A0A445ILG5"/>
<organism evidence="1 2">
    <name type="scientific">Glycine soja</name>
    <name type="common">Wild soybean</name>
    <dbReference type="NCBI Taxonomy" id="3848"/>
    <lineage>
        <taxon>Eukaryota</taxon>
        <taxon>Viridiplantae</taxon>
        <taxon>Streptophyta</taxon>
        <taxon>Embryophyta</taxon>
        <taxon>Tracheophyta</taxon>
        <taxon>Spermatophyta</taxon>
        <taxon>Magnoliopsida</taxon>
        <taxon>eudicotyledons</taxon>
        <taxon>Gunneridae</taxon>
        <taxon>Pentapetalae</taxon>
        <taxon>rosids</taxon>
        <taxon>fabids</taxon>
        <taxon>Fabales</taxon>
        <taxon>Fabaceae</taxon>
        <taxon>Papilionoideae</taxon>
        <taxon>50 kb inversion clade</taxon>
        <taxon>NPAAA clade</taxon>
        <taxon>indigoferoid/millettioid clade</taxon>
        <taxon>Phaseoleae</taxon>
        <taxon>Glycine</taxon>
        <taxon>Glycine subgen. Soja</taxon>
    </lineage>
</organism>
<proteinExistence type="predicted"/>
<protein>
    <recommendedName>
        <fullName evidence="3">Retrotransposon gag domain-containing protein</fullName>
    </recommendedName>
</protein>
<evidence type="ECO:0000313" key="2">
    <source>
        <dbReference type="Proteomes" id="UP000289340"/>
    </source>
</evidence>
<dbReference type="PANTHER" id="PTHR33223:SF11">
    <property type="entry name" value="ELEMENT PROTEIN, PUTATIVE-RELATED"/>
    <property type="match status" value="1"/>
</dbReference>
<dbReference type="EMBL" id="QZWG01000010">
    <property type="protein sequence ID" value="RZB86899.1"/>
    <property type="molecule type" value="Genomic_DNA"/>
</dbReference>
<accession>A0A445ILG5</accession>
<dbReference type="PANTHER" id="PTHR33223">
    <property type="entry name" value="CCHC-TYPE DOMAIN-CONTAINING PROTEIN"/>
    <property type="match status" value="1"/>
</dbReference>